<dbReference type="InterPro" id="IPR017455">
    <property type="entry name" value="Znf_FYVE-rel"/>
</dbReference>
<dbReference type="InterPro" id="IPR011011">
    <property type="entry name" value="Znf_FYVE_PHD"/>
</dbReference>
<organism evidence="7 8">
    <name type="scientific">Genlisea aurea</name>
    <dbReference type="NCBI Taxonomy" id="192259"/>
    <lineage>
        <taxon>Eukaryota</taxon>
        <taxon>Viridiplantae</taxon>
        <taxon>Streptophyta</taxon>
        <taxon>Embryophyta</taxon>
        <taxon>Tracheophyta</taxon>
        <taxon>Spermatophyta</taxon>
        <taxon>Magnoliopsida</taxon>
        <taxon>eudicotyledons</taxon>
        <taxon>Gunneridae</taxon>
        <taxon>Pentapetalae</taxon>
        <taxon>asterids</taxon>
        <taxon>lamiids</taxon>
        <taxon>Lamiales</taxon>
        <taxon>Lentibulariaceae</taxon>
        <taxon>Genlisea</taxon>
    </lineage>
</organism>
<keyword evidence="1" id="KW-0479">Metal-binding</keyword>
<dbReference type="PANTHER" id="PTHR47553">
    <property type="entry name" value="MYOSIN-11"/>
    <property type="match status" value="1"/>
</dbReference>
<feature type="region of interest" description="Disordered" evidence="5">
    <location>
        <begin position="47"/>
        <end position="125"/>
    </location>
</feature>
<evidence type="ECO:0000313" key="7">
    <source>
        <dbReference type="EMBL" id="EPS67059.1"/>
    </source>
</evidence>
<comment type="caution">
    <text evidence="7">The sequence shown here is derived from an EMBL/GenBank/DDBJ whole genome shotgun (WGS) entry which is preliminary data.</text>
</comment>
<proteinExistence type="predicted"/>
<dbReference type="Gene3D" id="3.30.40.10">
    <property type="entry name" value="Zinc/RING finger domain, C3HC4 (zinc finger)"/>
    <property type="match status" value="1"/>
</dbReference>
<feature type="non-terminal residue" evidence="7">
    <location>
        <position position="799"/>
    </location>
</feature>
<dbReference type="GO" id="GO:0008270">
    <property type="term" value="F:zinc ion binding"/>
    <property type="evidence" value="ECO:0007669"/>
    <property type="project" value="UniProtKB-KW"/>
</dbReference>
<evidence type="ECO:0000256" key="1">
    <source>
        <dbReference type="ARBA" id="ARBA00022723"/>
    </source>
</evidence>
<feature type="region of interest" description="Disordered" evidence="5">
    <location>
        <begin position="554"/>
        <end position="701"/>
    </location>
</feature>
<feature type="compositionally biased region" description="Polar residues" evidence="5">
    <location>
        <begin position="85"/>
        <end position="113"/>
    </location>
</feature>
<feature type="region of interest" description="Disordered" evidence="5">
    <location>
        <begin position="408"/>
        <end position="435"/>
    </location>
</feature>
<evidence type="ECO:0000256" key="3">
    <source>
        <dbReference type="ARBA" id="ARBA00022833"/>
    </source>
</evidence>
<reference evidence="7 8" key="1">
    <citation type="journal article" date="2013" name="BMC Genomics">
        <title>The miniature genome of a carnivorous plant Genlisea aurea contains a low number of genes and short non-coding sequences.</title>
        <authorList>
            <person name="Leushkin E.V."/>
            <person name="Sutormin R.A."/>
            <person name="Nabieva E.R."/>
            <person name="Penin A.A."/>
            <person name="Kondrashov A.S."/>
            <person name="Logacheva M.D."/>
        </authorList>
    </citation>
    <scope>NUCLEOTIDE SEQUENCE [LARGE SCALE GENOMIC DNA]</scope>
</reference>
<dbReference type="PROSITE" id="PS50178">
    <property type="entry name" value="ZF_FYVE"/>
    <property type="match status" value="1"/>
</dbReference>
<feature type="compositionally biased region" description="Acidic residues" evidence="5">
    <location>
        <begin position="561"/>
        <end position="577"/>
    </location>
</feature>
<keyword evidence="8" id="KW-1185">Reference proteome</keyword>
<dbReference type="Pfam" id="PF01363">
    <property type="entry name" value="FYVE"/>
    <property type="match status" value="1"/>
</dbReference>
<feature type="region of interest" description="Disordered" evidence="5">
    <location>
        <begin position="247"/>
        <end position="268"/>
    </location>
</feature>
<evidence type="ECO:0000259" key="6">
    <source>
        <dbReference type="PROSITE" id="PS50178"/>
    </source>
</evidence>
<dbReference type="SUPFAM" id="SSF48452">
    <property type="entry name" value="TPR-like"/>
    <property type="match status" value="1"/>
</dbReference>
<dbReference type="Proteomes" id="UP000015453">
    <property type="component" value="Unassembled WGS sequence"/>
</dbReference>
<feature type="region of interest" description="Disordered" evidence="5">
    <location>
        <begin position="476"/>
        <end position="540"/>
    </location>
</feature>
<dbReference type="EMBL" id="AUSU01003322">
    <property type="protein sequence ID" value="EPS67059.1"/>
    <property type="molecule type" value="Genomic_DNA"/>
</dbReference>
<dbReference type="InterPro" id="IPR000306">
    <property type="entry name" value="Znf_FYVE"/>
</dbReference>
<dbReference type="PANTHER" id="PTHR47553:SF1">
    <property type="entry name" value="RING_FYVE_PHD ZINC FINGER SUPERFAMILY PROTEIN"/>
    <property type="match status" value="1"/>
</dbReference>
<name>S8CJ69_9LAMI</name>
<keyword evidence="2 4" id="KW-0863">Zinc-finger</keyword>
<dbReference type="InterPro" id="IPR013083">
    <property type="entry name" value="Znf_RING/FYVE/PHD"/>
</dbReference>
<sequence length="799" mass="89342">QHHCRRCGGIFCGSCTQQRMILRGQGDSPVRICEPCKRLEEATRFEMRHRHKNKASKGGSGASSGKEDDILSESLGRDEKDLLTDKTSVGSSSNSRLVQLEVGNSEQTPSTDHSSAEFESDPPERLRENALAEKKKYRLLKDEGKSEEALRAYKKGKELERQAAALELSLRKNRHKASTSTTPNETRDIKDHFRAASEKLKPRAEKIRQNDDLSAELRDLGWSDIDLHVNERKPGTLSLESELSSLLKDSDGPKNLKPVTSPDKSQVLAHKKKALELKRAGNLAEAKEELKKAKILERKIEEEEILGNGDDDSDDELLKMIHRMDTDEHDKISSVNKPDIGIEYPSLGDDFDLDGNFEVTDEDMDDPEMASALKSLGWVEESPANLDEVLNQKRIGRTAKDTVSLNKAAEEVEDEGHQVVNQGRRESAAKSKPTVQKELIALKKKALALRREGRLDESEIELKKAKVVEAELEEMTKTGKEIHDEEEEVTDQDLQDPAYLSLLKNLGWQEEEEESTPQNSKLKNSASKSTSVPRKGKRELERELLLLKRKALSLRRQGDTEAADEALNEANSLEEEYSSLREDSEPAHLPQFQQGQKSTSPHPAADEIMQHKRKALALKREGKLNEAKEELRLAKLLEKESSPSSSSSSTVVDNVEPSSSSNNKSLSSRERFKLQQESLGHKRQALKLRREGKTAEAEAELELARSLESQLQEIDPSPSLADDVGVEDFMDPQLLSALNSIGFEATTAADNRRGAGEEQSELIERIKAEKLKAVKLKRAGNQAEALDSLRRAKLLEKKL</sequence>
<feature type="domain" description="FYVE-type" evidence="6">
    <location>
        <begin position="1"/>
        <end position="41"/>
    </location>
</feature>
<evidence type="ECO:0000313" key="8">
    <source>
        <dbReference type="Proteomes" id="UP000015453"/>
    </source>
</evidence>
<feature type="compositionally biased region" description="Polar residues" evidence="5">
    <location>
        <begin position="516"/>
        <end position="532"/>
    </location>
</feature>
<accession>S8CJ69</accession>
<feature type="region of interest" description="Disordered" evidence="5">
    <location>
        <begin position="168"/>
        <end position="190"/>
    </location>
</feature>
<evidence type="ECO:0000256" key="4">
    <source>
        <dbReference type="PROSITE-ProRule" id="PRU00091"/>
    </source>
</evidence>
<dbReference type="OrthoDB" id="660555at2759"/>
<feature type="compositionally biased region" description="Polar residues" evidence="5">
    <location>
        <begin position="591"/>
        <end position="601"/>
    </location>
</feature>
<dbReference type="InterPro" id="IPR019734">
    <property type="entry name" value="TPR_rpt"/>
</dbReference>
<dbReference type="CDD" id="cd00065">
    <property type="entry name" value="FYVE_like_SF"/>
    <property type="match status" value="1"/>
</dbReference>
<keyword evidence="3" id="KW-0862">Zinc</keyword>
<gene>
    <name evidence="7" type="ORF">M569_07719</name>
</gene>
<feature type="compositionally biased region" description="Acidic residues" evidence="5">
    <location>
        <begin position="484"/>
        <end position="494"/>
    </location>
</feature>
<dbReference type="SUPFAM" id="SSF57903">
    <property type="entry name" value="FYVE/PHD zinc finger"/>
    <property type="match status" value="1"/>
</dbReference>
<feature type="non-terminal residue" evidence="7">
    <location>
        <position position="1"/>
    </location>
</feature>
<dbReference type="SMART" id="SM00028">
    <property type="entry name" value="TPR"/>
    <property type="match status" value="7"/>
</dbReference>
<dbReference type="AlphaFoldDB" id="S8CJ69"/>
<protein>
    <recommendedName>
        <fullName evidence="6">FYVE-type domain-containing protein</fullName>
    </recommendedName>
</protein>
<evidence type="ECO:0000256" key="2">
    <source>
        <dbReference type="ARBA" id="ARBA00022771"/>
    </source>
</evidence>
<feature type="compositionally biased region" description="Basic and acidic residues" evidence="5">
    <location>
        <begin position="618"/>
        <end position="641"/>
    </location>
</feature>
<evidence type="ECO:0000256" key="5">
    <source>
        <dbReference type="SAM" id="MobiDB-lite"/>
    </source>
</evidence>
<feature type="compositionally biased region" description="Basic and acidic residues" evidence="5">
    <location>
        <begin position="65"/>
        <end position="84"/>
    </location>
</feature>
<dbReference type="InterPro" id="IPR011990">
    <property type="entry name" value="TPR-like_helical_dom_sf"/>
</dbReference>